<evidence type="ECO:0000313" key="3">
    <source>
        <dbReference type="Proteomes" id="UP000054563"/>
    </source>
</evidence>
<dbReference type="STRING" id="396776.A0A0J8S4B0"/>
<dbReference type="EMBL" id="DS017062">
    <property type="protein sequence ID" value="KMU92275.1"/>
    <property type="molecule type" value="Genomic_DNA"/>
</dbReference>
<evidence type="ECO:0000256" key="1">
    <source>
        <dbReference type="SAM" id="MobiDB-lite"/>
    </source>
</evidence>
<feature type="region of interest" description="Disordered" evidence="1">
    <location>
        <begin position="128"/>
        <end position="147"/>
    </location>
</feature>
<accession>A0A0J8S4B0</accession>
<dbReference type="AlphaFoldDB" id="A0A0J8S4B0"/>
<feature type="region of interest" description="Disordered" evidence="1">
    <location>
        <begin position="90"/>
        <end position="110"/>
    </location>
</feature>
<organism evidence="2 3">
    <name type="scientific">Coccidioides immitis H538.4</name>
    <dbReference type="NCBI Taxonomy" id="396776"/>
    <lineage>
        <taxon>Eukaryota</taxon>
        <taxon>Fungi</taxon>
        <taxon>Dikarya</taxon>
        <taxon>Ascomycota</taxon>
        <taxon>Pezizomycotina</taxon>
        <taxon>Eurotiomycetes</taxon>
        <taxon>Eurotiomycetidae</taxon>
        <taxon>Onygenales</taxon>
        <taxon>Onygenaceae</taxon>
        <taxon>Coccidioides</taxon>
    </lineage>
</organism>
<sequence length="312" mass="33206">MPAISISTFAQSQQHLLLLEHEAEIASSALASSAGSTNSSLSFVSPATRRALQAAGHALTALVLVNCRTGMGGREVGEFGVDAALKSAKGKKTGEGALPTGNGDGARESLPAHGIRVGDVVRVEPIVSGARGGSGSKAGKGKVGKDDADVTKGLEGVVTKIGERSVWVAFDERGRPGKQDDDGAAGLWGQKLWLLSLQTYRERRLDILPRRKSRLLVSMPTSEPKGRKQANRQGLKKHARLETTILLIRSLPSAQTHGLCLPELGHPLRRLDCHRTQALNGSQERRAIPVCPGVPRNPAHTRVLPEVVRRTP</sequence>
<proteinExistence type="predicted"/>
<dbReference type="eggNOG" id="KOG1803">
    <property type="taxonomic scope" value="Eukaryota"/>
</dbReference>
<dbReference type="Proteomes" id="UP000054563">
    <property type="component" value="Unassembled WGS sequence"/>
</dbReference>
<reference evidence="3" key="1">
    <citation type="journal article" date="2010" name="Genome Res.">
        <title>Population genomic sequencing of Coccidioides fungi reveals recent hybridization and transposon control.</title>
        <authorList>
            <person name="Neafsey D.E."/>
            <person name="Barker B.M."/>
            <person name="Sharpton T.J."/>
            <person name="Stajich J.E."/>
            <person name="Park D.J."/>
            <person name="Whiston E."/>
            <person name="Hung C.-Y."/>
            <person name="McMahan C."/>
            <person name="White J."/>
            <person name="Sykes S."/>
            <person name="Heiman D."/>
            <person name="Young S."/>
            <person name="Zeng Q."/>
            <person name="Abouelleil A."/>
            <person name="Aftuck L."/>
            <person name="Bessette D."/>
            <person name="Brown A."/>
            <person name="FitzGerald M."/>
            <person name="Lui A."/>
            <person name="Macdonald J.P."/>
            <person name="Priest M."/>
            <person name="Orbach M.J."/>
            <person name="Galgiani J.N."/>
            <person name="Kirkland T.N."/>
            <person name="Cole G.T."/>
            <person name="Birren B.W."/>
            <person name="Henn M.R."/>
            <person name="Taylor J.W."/>
            <person name="Rounsley S.D."/>
        </authorList>
    </citation>
    <scope>NUCLEOTIDE SEQUENCE [LARGE SCALE GENOMIC DNA]</scope>
    <source>
        <strain evidence="3">H538.4</strain>
    </source>
</reference>
<dbReference type="Gene3D" id="2.40.30.270">
    <property type="match status" value="1"/>
</dbReference>
<dbReference type="VEuPathDB" id="FungiDB:CIHG_10119"/>
<dbReference type="OrthoDB" id="6513042at2759"/>
<protein>
    <submittedName>
        <fullName evidence="2">Uncharacterized protein</fullName>
    </submittedName>
</protein>
<evidence type="ECO:0000313" key="2">
    <source>
        <dbReference type="EMBL" id="KMU92275.1"/>
    </source>
</evidence>
<gene>
    <name evidence="2" type="ORF">CIHG_10119</name>
</gene>
<name>A0A0J8S4B0_COCIT</name>